<evidence type="ECO:0000256" key="1">
    <source>
        <dbReference type="SAM" id="SignalP"/>
    </source>
</evidence>
<dbReference type="Pfam" id="PF05573">
    <property type="entry name" value="NosL"/>
    <property type="match status" value="1"/>
</dbReference>
<dbReference type="EMBL" id="VMNH01000031">
    <property type="protein sequence ID" value="TVO69554.1"/>
    <property type="molecule type" value="Genomic_DNA"/>
</dbReference>
<dbReference type="OrthoDB" id="8564097at2"/>
<accession>A0A557RWQ1</accession>
<evidence type="ECO:0000313" key="2">
    <source>
        <dbReference type="EMBL" id="TVO69554.1"/>
    </source>
</evidence>
<dbReference type="Proteomes" id="UP000316649">
    <property type="component" value="Unassembled WGS sequence"/>
</dbReference>
<dbReference type="Gene3D" id="3.30.70.2050">
    <property type="match status" value="1"/>
</dbReference>
<name>A0A557RWQ1_9GAMM</name>
<protein>
    <submittedName>
        <fullName evidence="2">Twin-arginine translocation pathway signal protein</fullName>
    </submittedName>
</protein>
<gene>
    <name evidence="2" type="ORF">FHP88_17990</name>
</gene>
<organism evidence="2 3">
    <name type="scientific">Sedimenticola selenatireducens</name>
    <dbReference type="NCBI Taxonomy" id="191960"/>
    <lineage>
        <taxon>Bacteria</taxon>
        <taxon>Pseudomonadati</taxon>
        <taxon>Pseudomonadota</taxon>
        <taxon>Gammaproteobacteria</taxon>
        <taxon>Chromatiales</taxon>
        <taxon>Sedimenticolaceae</taxon>
        <taxon>Sedimenticola</taxon>
    </lineage>
</organism>
<feature type="signal peptide" evidence="1">
    <location>
        <begin position="1"/>
        <end position="24"/>
    </location>
</feature>
<dbReference type="PANTHER" id="PTHR41247:SF1">
    <property type="entry name" value="HTH-TYPE TRANSCRIPTIONAL REPRESSOR YCNK"/>
    <property type="match status" value="1"/>
</dbReference>
<keyword evidence="1" id="KW-0732">Signal</keyword>
<dbReference type="AlphaFoldDB" id="A0A557RWQ1"/>
<evidence type="ECO:0000313" key="3">
    <source>
        <dbReference type="Proteomes" id="UP000316649"/>
    </source>
</evidence>
<feature type="chain" id="PRO_5022077322" evidence="1">
    <location>
        <begin position="25"/>
        <end position="225"/>
    </location>
</feature>
<dbReference type="PANTHER" id="PTHR41247">
    <property type="entry name" value="HTH-TYPE TRANSCRIPTIONAL REPRESSOR YCNK"/>
    <property type="match status" value="1"/>
</dbReference>
<proteinExistence type="predicted"/>
<keyword evidence="3" id="KW-1185">Reference proteome</keyword>
<comment type="caution">
    <text evidence="2">The sequence shown here is derived from an EMBL/GenBank/DDBJ whole genome shotgun (WGS) entry which is preliminary data.</text>
</comment>
<dbReference type="InterPro" id="IPR008719">
    <property type="entry name" value="N2O_reductase_NosL"/>
</dbReference>
<dbReference type="SUPFAM" id="SSF160387">
    <property type="entry name" value="NosL/MerB-like"/>
    <property type="match status" value="1"/>
</dbReference>
<reference evidence="2 3" key="1">
    <citation type="submission" date="2019-07" db="EMBL/GenBank/DDBJ databases">
        <title>The pathways for chlorine oxyanion respiration interact through the shared metabolite chlorate.</title>
        <authorList>
            <person name="Barnum T.P."/>
            <person name="Cheng Y."/>
            <person name="Hill K.A."/>
            <person name="Lucas L.N."/>
            <person name="Carlson H.K."/>
            <person name="Coates J.D."/>
        </authorList>
    </citation>
    <scope>NUCLEOTIDE SEQUENCE [LARGE SCALE GENOMIC DNA]</scope>
    <source>
        <strain evidence="2 3">BK-1</strain>
    </source>
</reference>
<sequence length="225" mass="24297">MDRRAMLKLLAVAGLGGLSSSVSAAPGVGAMMPGKGWVKSTGQQCEGDGTPLQFIPKTAADSQPLENELEKYPHCPYCGMNRTKWNHSRHLVQYDDGLVDGTCSIHCLAISLSLNLDRGPKAIYAADFASEAKIKPLVDVEKATYLIGSKLSGTMTASSKVAFASEASAKQAQAEHGGELGSFDNGLRAAYLSMAEDTMMIRKRRSEKVKKMQMKMKMQMEKKSS</sequence>